<dbReference type="Gene3D" id="1.10.10.10">
    <property type="entry name" value="Winged helix-like DNA-binding domain superfamily/Winged helix DNA-binding domain"/>
    <property type="match status" value="1"/>
</dbReference>
<reference evidence="2" key="1">
    <citation type="journal article" date="2019" name="Int. J. Syst. Evol. Microbiol.">
        <title>The Global Catalogue of Microorganisms (GCM) 10K type strain sequencing project: providing services to taxonomists for standard genome sequencing and annotation.</title>
        <authorList>
            <consortium name="The Broad Institute Genomics Platform"/>
            <consortium name="The Broad Institute Genome Sequencing Center for Infectious Disease"/>
            <person name="Wu L."/>
            <person name="Ma J."/>
        </authorList>
    </citation>
    <scope>NUCLEOTIDE SEQUENCE [LARGE SCALE GENOMIC DNA]</scope>
    <source>
        <strain evidence="2">NBRC 112416</strain>
    </source>
</reference>
<dbReference type="InterPro" id="IPR036390">
    <property type="entry name" value="WH_DNA-bd_sf"/>
</dbReference>
<evidence type="ECO:0000313" key="1">
    <source>
        <dbReference type="EMBL" id="GLQ55648.1"/>
    </source>
</evidence>
<proteinExistence type="predicted"/>
<organism evidence="1 2">
    <name type="scientific">Devosia nitrariae</name>
    <dbReference type="NCBI Taxonomy" id="2071872"/>
    <lineage>
        <taxon>Bacteria</taxon>
        <taxon>Pseudomonadati</taxon>
        <taxon>Pseudomonadota</taxon>
        <taxon>Alphaproteobacteria</taxon>
        <taxon>Hyphomicrobiales</taxon>
        <taxon>Devosiaceae</taxon>
        <taxon>Devosia</taxon>
    </lineage>
</organism>
<dbReference type="EMBL" id="BSNS01000012">
    <property type="protein sequence ID" value="GLQ55648.1"/>
    <property type="molecule type" value="Genomic_DNA"/>
</dbReference>
<dbReference type="Proteomes" id="UP001156691">
    <property type="component" value="Unassembled WGS sequence"/>
</dbReference>
<comment type="caution">
    <text evidence="1">The sequence shown here is derived from an EMBL/GenBank/DDBJ whole genome shotgun (WGS) entry which is preliminary data.</text>
</comment>
<evidence type="ECO:0000313" key="2">
    <source>
        <dbReference type="Proteomes" id="UP001156691"/>
    </source>
</evidence>
<name>A0ABQ5W6H3_9HYPH</name>
<accession>A0ABQ5W6H3</accession>
<sequence length="122" mass="13781">MTTLHVGIASYDDMKARTMAIARGELKPKKGEPTVWFTSVESFAKILSQRNQALLDLIAKRKPESLAELEELSGRAKSNLSRTLRTMERYGLIELADGEHGRIVPRVRYDRITLDMPVLSHS</sequence>
<keyword evidence="2" id="KW-1185">Reference proteome</keyword>
<dbReference type="InterPro" id="IPR036388">
    <property type="entry name" value="WH-like_DNA-bd_sf"/>
</dbReference>
<dbReference type="RefSeq" id="WP_284341068.1">
    <property type="nucleotide sequence ID" value="NZ_BSNS01000012.1"/>
</dbReference>
<dbReference type="SUPFAM" id="SSF46785">
    <property type="entry name" value="Winged helix' DNA-binding domain"/>
    <property type="match status" value="1"/>
</dbReference>
<protein>
    <submittedName>
        <fullName evidence="1">Transcriptional regulator</fullName>
    </submittedName>
</protein>
<dbReference type="Pfam" id="PF25212">
    <property type="entry name" value="HVO_A0114"/>
    <property type="match status" value="1"/>
</dbReference>
<gene>
    <name evidence="1" type="ORF">GCM10010862_29070</name>
</gene>